<dbReference type="InterPro" id="IPR012337">
    <property type="entry name" value="RNaseH-like_sf"/>
</dbReference>
<dbReference type="InterPro" id="IPR001584">
    <property type="entry name" value="Integrase_cat-core"/>
</dbReference>
<dbReference type="PROSITE" id="PS50994">
    <property type="entry name" value="INTEGRASE"/>
    <property type="match status" value="1"/>
</dbReference>
<proteinExistence type="predicted"/>
<dbReference type="InterPro" id="IPR050951">
    <property type="entry name" value="Retrovirus_Pol_polyprotein"/>
</dbReference>
<dbReference type="SUPFAM" id="SSF53098">
    <property type="entry name" value="Ribonuclease H-like"/>
    <property type="match status" value="1"/>
</dbReference>
<dbReference type="Gene3D" id="3.30.420.10">
    <property type="entry name" value="Ribonuclease H-like superfamily/Ribonuclease H"/>
    <property type="match status" value="1"/>
</dbReference>
<dbReference type="EMBL" id="GDHF01001008">
    <property type="protein sequence ID" value="JAI51306.1"/>
    <property type="molecule type" value="Transcribed_RNA"/>
</dbReference>
<organism evidence="2">
    <name type="scientific">Bactrocera latifrons</name>
    <name type="common">Malaysian fruit fly</name>
    <name type="synonym">Chaetodacus latifrons</name>
    <dbReference type="NCBI Taxonomy" id="174628"/>
    <lineage>
        <taxon>Eukaryota</taxon>
        <taxon>Metazoa</taxon>
        <taxon>Ecdysozoa</taxon>
        <taxon>Arthropoda</taxon>
        <taxon>Hexapoda</taxon>
        <taxon>Insecta</taxon>
        <taxon>Pterygota</taxon>
        <taxon>Neoptera</taxon>
        <taxon>Endopterygota</taxon>
        <taxon>Diptera</taxon>
        <taxon>Brachycera</taxon>
        <taxon>Muscomorpha</taxon>
        <taxon>Tephritoidea</taxon>
        <taxon>Tephritidae</taxon>
        <taxon>Bactrocera</taxon>
        <taxon>Bactrocera</taxon>
    </lineage>
</organism>
<feature type="domain" description="Integrase catalytic" evidence="1">
    <location>
        <begin position="29"/>
        <end position="188"/>
    </location>
</feature>
<dbReference type="PANTHER" id="PTHR37984:SF5">
    <property type="entry name" value="PROTEIN NYNRIN-LIKE"/>
    <property type="match status" value="1"/>
</dbReference>
<dbReference type="InterPro" id="IPR036397">
    <property type="entry name" value="RNaseH_sf"/>
</dbReference>
<evidence type="ECO:0000259" key="1">
    <source>
        <dbReference type="PROSITE" id="PS50994"/>
    </source>
</evidence>
<name>A0A0K8WJH6_BACLA</name>
<dbReference type="GO" id="GO:0003676">
    <property type="term" value="F:nucleic acid binding"/>
    <property type="evidence" value="ECO:0007669"/>
    <property type="project" value="InterPro"/>
</dbReference>
<protein>
    <submittedName>
        <fullName evidence="2">Retrovirus-related Pol polyprotein from transposon gypsy</fullName>
    </submittedName>
</protein>
<reference evidence="2" key="1">
    <citation type="submission" date="2015-06" db="EMBL/GenBank/DDBJ databases">
        <authorList>
            <person name="Hoefler B.C."/>
            <person name="Straight P.D."/>
        </authorList>
    </citation>
    <scope>NUCLEOTIDE SEQUENCE</scope>
</reference>
<dbReference type="AlphaFoldDB" id="A0A0K8WJH6"/>
<evidence type="ECO:0000313" key="2">
    <source>
        <dbReference type="EMBL" id="JAI51306.1"/>
    </source>
</evidence>
<dbReference type="PANTHER" id="PTHR37984">
    <property type="entry name" value="PROTEIN CBG26694"/>
    <property type="match status" value="1"/>
</dbReference>
<gene>
    <name evidence="2" type="primary">pol_4</name>
    <name evidence="2" type="ORF">c1_g2_i3</name>
</gene>
<dbReference type="GO" id="GO:0015074">
    <property type="term" value="P:DNA integration"/>
    <property type="evidence" value="ECO:0007669"/>
    <property type="project" value="InterPro"/>
</dbReference>
<accession>A0A0K8WJH6</accession>
<sequence length="278" mass="32183">MNNKINKIVKQCNICKTNKYDRHPNKPVLKETPIPSYAGHIVHIDIYKTEGNLVLTAVDKFSKYAQVKPIKSKATQDIKEPLREFLFQFGVPKTVIFDNERAFNSATITFVLEDILNIKIFKSPPYKSAVNGQIETFHSTLSEIMRCLKAENRDQSFTQLLDRAVYEYNYSIHSTINNRPIEILFGRTVSTDPEQFEKARVDNIQRVKDKQQQDLKNHDSKLQPIIDYNPGETIYVKVHNRLGTKISPRYKKEVVKENRSTTVLTESNRVVHKSNIKS</sequence>